<dbReference type="EMBL" id="VHSG01000018">
    <property type="protein sequence ID" value="TQV73521.1"/>
    <property type="molecule type" value="Genomic_DNA"/>
</dbReference>
<evidence type="ECO:0000256" key="4">
    <source>
        <dbReference type="ARBA" id="ARBA00023163"/>
    </source>
</evidence>
<dbReference type="NCBIfam" id="NF009326">
    <property type="entry name" value="PRK12681.1"/>
    <property type="match status" value="1"/>
</dbReference>
<dbReference type="PANTHER" id="PTHR30126">
    <property type="entry name" value="HTH-TYPE TRANSCRIPTIONAL REGULATOR"/>
    <property type="match status" value="1"/>
</dbReference>
<dbReference type="InterPro" id="IPR037423">
    <property type="entry name" value="CysB_PBP2"/>
</dbReference>
<dbReference type="InterPro" id="IPR036388">
    <property type="entry name" value="WH-like_DNA-bd_sf"/>
</dbReference>
<proteinExistence type="inferred from homology"/>
<keyword evidence="3" id="KW-0238">DNA-binding</keyword>
<keyword evidence="7" id="KW-1185">Reference proteome</keyword>
<feature type="domain" description="HTH lysR-type" evidence="5">
    <location>
        <begin position="1"/>
        <end position="57"/>
    </location>
</feature>
<dbReference type="OrthoDB" id="5297026at2"/>
<evidence type="ECO:0000256" key="3">
    <source>
        <dbReference type="ARBA" id="ARBA00023125"/>
    </source>
</evidence>
<dbReference type="InterPro" id="IPR036390">
    <property type="entry name" value="WH_DNA-bd_sf"/>
</dbReference>
<keyword evidence="2" id="KW-0805">Transcription regulation</keyword>
<dbReference type="GO" id="GO:0003700">
    <property type="term" value="F:DNA-binding transcription factor activity"/>
    <property type="evidence" value="ECO:0007669"/>
    <property type="project" value="InterPro"/>
</dbReference>
<dbReference type="Gene3D" id="3.40.190.10">
    <property type="entry name" value="Periplasmic binding protein-like II"/>
    <property type="match status" value="2"/>
</dbReference>
<dbReference type="Pfam" id="PF00126">
    <property type="entry name" value="HTH_1"/>
    <property type="match status" value="1"/>
</dbReference>
<keyword evidence="4" id="KW-0804">Transcription</keyword>
<dbReference type="SUPFAM" id="SSF53850">
    <property type="entry name" value="Periplasmic binding protein-like II"/>
    <property type="match status" value="1"/>
</dbReference>
<dbReference type="SUPFAM" id="SSF46785">
    <property type="entry name" value="Winged helix' DNA-binding domain"/>
    <property type="match status" value="1"/>
</dbReference>
<dbReference type="Proteomes" id="UP000319732">
    <property type="component" value="Unassembled WGS sequence"/>
</dbReference>
<comment type="similarity">
    <text evidence="1">Belongs to the LysR transcriptional regulatory family.</text>
</comment>
<dbReference type="InterPro" id="IPR005119">
    <property type="entry name" value="LysR_subst-bd"/>
</dbReference>
<name>A0A545T8I6_9GAMM</name>
<comment type="caution">
    <text evidence="6">The sequence shown here is derived from an EMBL/GenBank/DDBJ whole genome shotgun (WGS) entry which is preliminary data.</text>
</comment>
<dbReference type="NCBIfam" id="NF009327">
    <property type="entry name" value="PRK12684.1"/>
    <property type="match status" value="1"/>
</dbReference>
<organism evidence="6 7">
    <name type="scientific">Exilibacterium tricleocarpae</name>
    <dbReference type="NCBI Taxonomy" id="2591008"/>
    <lineage>
        <taxon>Bacteria</taxon>
        <taxon>Pseudomonadati</taxon>
        <taxon>Pseudomonadota</taxon>
        <taxon>Gammaproteobacteria</taxon>
        <taxon>Cellvibrionales</taxon>
        <taxon>Cellvibrionaceae</taxon>
        <taxon>Exilibacterium</taxon>
    </lineage>
</organism>
<evidence type="ECO:0000259" key="5">
    <source>
        <dbReference type="PROSITE" id="PS50931"/>
    </source>
</evidence>
<reference evidence="6 7" key="1">
    <citation type="submission" date="2019-06" db="EMBL/GenBank/DDBJ databases">
        <title>Whole genome sequence for Cellvibrionaceae sp. R142.</title>
        <authorList>
            <person name="Wang G."/>
        </authorList>
    </citation>
    <scope>NUCLEOTIDE SEQUENCE [LARGE SCALE GENOMIC DNA]</scope>
    <source>
        <strain evidence="6 7">R142</strain>
    </source>
</reference>
<evidence type="ECO:0000256" key="2">
    <source>
        <dbReference type="ARBA" id="ARBA00023015"/>
    </source>
</evidence>
<protein>
    <submittedName>
        <fullName evidence="6">HTH-type transcriptional regulator CysB</fullName>
    </submittedName>
</protein>
<evidence type="ECO:0000313" key="7">
    <source>
        <dbReference type="Proteomes" id="UP000319732"/>
    </source>
</evidence>
<dbReference type="Pfam" id="PF03466">
    <property type="entry name" value="LysR_substrate"/>
    <property type="match status" value="1"/>
</dbReference>
<dbReference type="GO" id="GO:0019344">
    <property type="term" value="P:cysteine biosynthetic process"/>
    <property type="evidence" value="ECO:0007669"/>
    <property type="project" value="TreeGrafter"/>
</dbReference>
<accession>A0A545T8I6</accession>
<dbReference type="GO" id="GO:0000976">
    <property type="term" value="F:transcription cis-regulatory region binding"/>
    <property type="evidence" value="ECO:0007669"/>
    <property type="project" value="TreeGrafter"/>
</dbReference>
<dbReference type="Gene3D" id="1.10.10.10">
    <property type="entry name" value="Winged helix-like DNA-binding domain superfamily/Winged helix DNA-binding domain"/>
    <property type="match status" value="1"/>
</dbReference>
<gene>
    <name evidence="6" type="primary">cysB</name>
    <name evidence="6" type="ORF">FKG94_17650</name>
</gene>
<dbReference type="PANTHER" id="PTHR30126:SF6">
    <property type="entry name" value="HTH-TYPE TRANSCRIPTIONAL REGULATOR CYSB-RELATED"/>
    <property type="match status" value="1"/>
</dbReference>
<dbReference type="InterPro" id="IPR000847">
    <property type="entry name" value="LysR_HTH_N"/>
</dbReference>
<dbReference type="AlphaFoldDB" id="A0A545T8I6"/>
<dbReference type="PROSITE" id="PS50931">
    <property type="entry name" value="HTH_LYSR"/>
    <property type="match status" value="1"/>
</dbReference>
<dbReference type="RefSeq" id="WP_142905650.1">
    <property type="nucleotide sequence ID" value="NZ_ML660097.1"/>
</dbReference>
<dbReference type="CDD" id="cd08413">
    <property type="entry name" value="PBP2_CysB_like"/>
    <property type="match status" value="1"/>
</dbReference>
<dbReference type="FunFam" id="1.10.10.10:FF:000021">
    <property type="entry name" value="HTH-type transcriptional regulator CysB"/>
    <property type="match status" value="1"/>
</dbReference>
<dbReference type="PRINTS" id="PR00039">
    <property type="entry name" value="HTHLYSR"/>
</dbReference>
<sequence length="324" mass="36507">MKLQQLRYIWEVAHHDLNVSATAQSLYTSQPGISKQIRLLEDELGVEIFSRSGKHLTRITPAGEAILKTAGEILRKVESIKQVAQEFSNERKGSLSLATTHTQARYALPKVIETFIERYPDVSLHMHQGTPMQISEMAADGTVDFAIATEALELFSDLIMMPCYRWNRCILVPKDHPLCQVSEVSLEDVAKHPIVTYVFGFTGRSKLDEAFIERGLAPKVVFTAADADVIKTYVRLGLGIGIVAKMAYDEEGDSDLVALDASHLFQPSTTKIGFRRGTFLRGFMYEFIEQFAPHLNKEIVSEAYNRHSKAELDELFQHIELPTY</sequence>
<evidence type="ECO:0000256" key="1">
    <source>
        <dbReference type="ARBA" id="ARBA00009437"/>
    </source>
</evidence>
<evidence type="ECO:0000313" key="6">
    <source>
        <dbReference type="EMBL" id="TQV73521.1"/>
    </source>
</evidence>